<dbReference type="eggNOG" id="COG0702">
    <property type="taxonomic scope" value="Bacteria"/>
</dbReference>
<gene>
    <name evidence="1" type="ordered locus">Cycma_2654</name>
</gene>
<dbReference type="Proteomes" id="UP000001635">
    <property type="component" value="Chromosome"/>
</dbReference>
<keyword evidence="2" id="KW-1185">Reference proteome</keyword>
<accession>G0IYH0</accession>
<protein>
    <recommendedName>
        <fullName evidence="3">NAD-dependent epimerase/dehydratase</fullName>
    </recommendedName>
</protein>
<evidence type="ECO:0000313" key="2">
    <source>
        <dbReference type="Proteomes" id="UP000001635"/>
    </source>
</evidence>
<dbReference type="PANTHER" id="PTHR14097:SF7">
    <property type="entry name" value="OXIDOREDUCTASE HTATIP2"/>
    <property type="match status" value="1"/>
</dbReference>
<dbReference type="EMBL" id="CP002955">
    <property type="protein sequence ID" value="AEL26393.1"/>
    <property type="molecule type" value="Genomic_DNA"/>
</dbReference>
<dbReference type="KEGG" id="cmr:Cycma_2654"/>
<dbReference type="HOGENOM" id="CLU_071330_2_0_10"/>
<reference evidence="2" key="1">
    <citation type="submission" date="2011-07" db="EMBL/GenBank/DDBJ databases">
        <title>The complete genome of Cyclobacterium marinum DSM 745.</title>
        <authorList>
            <person name="Lucas S."/>
            <person name="Han J."/>
            <person name="Lapidus A."/>
            <person name="Bruce D."/>
            <person name="Goodwin L."/>
            <person name="Pitluck S."/>
            <person name="Peters L."/>
            <person name="Kyrpides N."/>
            <person name="Mavromatis K."/>
            <person name="Ivanova N."/>
            <person name="Ovchinnikova G."/>
            <person name="Chertkov O."/>
            <person name="Detter J.C."/>
            <person name="Tapia R."/>
            <person name="Han C."/>
            <person name="Land M."/>
            <person name="Hauser L."/>
            <person name="Markowitz V."/>
            <person name="Cheng J.-F."/>
            <person name="Hugenholtz P."/>
            <person name="Woyke T."/>
            <person name="Wu D."/>
            <person name="Tindall B."/>
            <person name="Schuetze A."/>
            <person name="Brambilla E."/>
            <person name="Klenk H.-P."/>
            <person name="Eisen J.A."/>
        </authorList>
    </citation>
    <scope>NUCLEOTIDE SEQUENCE [LARGE SCALE GENOMIC DNA]</scope>
    <source>
        <strain evidence="2">ATCC 25205 / DSM 745 / LMG 13164 / NCIMB 1802</strain>
    </source>
</reference>
<dbReference type="PANTHER" id="PTHR14097">
    <property type="entry name" value="OXIDOREDUCTASE HTATIP2"/>
    <property type="match status" value="1"/>
</dbReference>
<evidence type="ECO:0008006" key="3">
    <source>
        <dbReference type="Google" id="ProtNLM"/>
    </source>
</evidence>
<evidence type="ECO:0000313" key="1">
    <source>
        <dbReference type="EMBL" id="AEL26393.1"/>
    </source>
</evidence>
<dbReference type="Gene3D" id="3.40.50.720">
    <property type="entry name" value="NAD(P)-binding Rossmann-like Domain"/>
    <property type="match status" value="1"/>
</dbReference>
<proteinExistence type="predicted"/>
<dbReference type="STRING" id="880070.Cycma_2654"/>
<organism evidence="1 2">
    <name type="scientific">Cyclobacterium marinum (strain ATCC 25205 / DSM 745 / LMG 13164 / NCIMB 1802)</name>
    <name type="common">Flectobacillus marinus</name>
    <dbReference type="NCBI Taxonomy" id="880070"/>
    <lineage>
        <taxon>Bacteria</taxon>
        <taxon>Pseudomonadati</taxon>
        <taxon>Bacteroidota</taxon>
        <taxon>Cytophagia</taxon>
        <taxon>Cytophagales</taxon>
        <taxon>Cyclobacteriaceae</taxon>
        <taxon>Cyclobacterium</taxon>
    </lineage>
</organism>
<name>G0IYH0_CYCMS</name>
<sequence>MSRIAFVSGASGLIGIQLLHQLFKNESFDWVISFGRRELAFKHQKLVQVKVDFGQLDKVDLINEVRNQNMGGDKQSLIKGLSEKATTICAFSSLGTTIKKAGSKESFYRIDHDFVVSFARFSLQNGAKRFLYVSALGADAQSSIFYNKVKGEVENDLKRMDFDYVGIFQPSLLLGERKESRPGEEIGKVLMKFVAFFGLFKKYKPIYDHQVAKAMVQKALNIKMTGNETIPSSEMHKMTQ</sequence>
<dbReference type="SUPFAM" id="SSF51735">
    <property type="entry name" value="NAD(P)-binding Rossmann-fold domains"/>
    <property type="match status" value="1"/>
</dbReference>
<dbReference type="InterPro" id="IPR036291">
    <property type="entry name" value="NAD(P)-bd_dom_sf"/>
</dbReference>
<dbReference type="RefSeq" id="WP_014020685.1">
    <property type="nucleotide sequence ID" value="NC_015914.1"/>
</dbReference>
<dbReference type="OrthoDB" id="9798632at2"/>
<dbReference type="AlphaFoldDB" id="G0IYH0"/>